<dbReference type="Proteomes" id="UP000023152">
    <property type="component" value="Unassembled WGS sequence"/>
</dbReference>
<keyword evidence="2" id="KW-0802">TPR repeat</keyword>
<dbReference type="InterPro" id="IPR011990">
    <property type="entry name" value="TPR-like_helical_dom_sf"/>
</dbReference>
<evidence type="ECO:0000256" key="1">
    <source>
        <dbReference type="ARBA" id="ARBA00022737"/>
    </source>
</evidence>
<dbReference type="AlphaFoldDB" id="X6LYF3"/>
<dbReference type="PANTHER" id="PTHR11242">
    <property type="entry name" value="ARYL HYDROCARBON RECEPTOR INTERACTING PROTEIN RELATED"/>
    <property type="match status" value="1"/>
</dbReference>
<sequence>MSDSQVCKCIRFALCFAFVLNICAEKKRSTEMLFTSLEDKKQKDQQKKKNKTNSALVEWRNIDIFAHRDESLYEPWSNDRTTNRNQAEAPPGVFYLYANKGFVCGHLIFCLFVLKHDAKNVKALFRRAKAYRHLGLFELALADLNKVQELIGKDSTIEEELKLLKKDERNADKAFYLQMQKAMQKNTELKKKKKSEDDATSTQTNTTDKNSTSLPTEDNGAEKSTDT</sequence>
<reference evidence="5 6" key="1">
    <citation type="journal article" date="2013" name="Curr. Biol.">
        <title>The Genome of the Foraminiferan Reticulomyxa filosa.</title>
        <authorList>
            <person name="Glockner G."/>
            <person name="Hulsmann N."/>
            <person name="Schleicher M."/>
            <person name="Noegel A.A."/>
            <person name="Eichinger L."/>
            <person name="Gallinger C."/>
            <person name="Pawlowski J."/>
            <person name="Sierra R."/>
            <person name="Euteneuer U."/>
            <person name="Pillet L."/>
            <person name="Moustafa A."/>
            <person name="Platzer M."/>
            <person name="Groth M."/>
            <person name="Szafranski K."/>
            <person name="Schliwa M."/>
        </authorList>
    </citation>
    <scope>NUCLEOTIDE SEQUENCE [LARGE SCALE GENOMIC DNA]</scope>
</reference>
<feature type="chain" id="PRO_5004975024" evidence="4">
    <location>
        <begin position="25"/>
        <end position="227"/>
    </location>
</feature>
<evidence type="ECO:0000313" key="5">
    <source>
        <dbReference type="EMBL" id="ETO06361.1"/>
    </source>
</evidence>
<feature type="region of interest" description="Disordered" evidence="3">
    <location>
        <begin position="186"/>
        <end position="227"/>
    </location>
</feature>
<comment type="caution">
    <text evidence="5">The sequence shown here is derived from an EMBL/GenBank/DDBJ whole genome shotgun (WGS) entry which is preliminary data.</text>
</comment>
<evidence type="ECO:0000256" key="2">
    <source>
        <dbReference type="ARBA" id="ARBA00022803"/>
    </source>
</evidence>
<accession>X6LYF3</accession>
<dbReference type="OrthoDB" id="245563at2759"/>
<evidence type="ECO:0000256" key="4">
    <source>
        <dbReference type="SAM" id="SignalP"/>
    </source>
</evidence>
<feature type="compositionally biased region" description="Polar residues" evidence="3">
    <location>
        <begin position="200"/>
        <end position="216"/>
    </location>
</feature>
<dbReference type="SUPFAM" id="SSF48452">
    <property type="entry name" value="TPR-like"/>
    <property type="match status" value="1"/>
</dbReference>
<organism evidence="5 6">
    <name type="scientific">Reticulomyxa filosa</name>
    <dbReference type="NCBI Taxonomy" id="46433"/>
    <lineage>
        <taxon>Eukaryota</taxon>
        <taxon>Sar</taxon>
        <taxon>Rhizaria</taxon>
        <taxon>Retaria</taxon>
        <taxon>Foraminifera</taxon>
        <taxon>Monothalamids</taxon>
        <taxon>Reticulomyxidae</taxon>
        <taxon>Reticulomyxa</taxon>
    </lineage>
</organism>
<dbReference type="InterPro" id="IPR039663">
    <property type="entry name" value="AIP/AIPL1/TTC9"/>
</dbReference>
<name>X6LYF3_RETFI</name>
<protein>
    <submittedName>
        <fullName evidence="5">Uncharacterized protein</fullName>
    </submittedName>
</protein>
<gene>
    <name evidence="5" type="ORF">RFI_31041</name>
</gene>
<evidence type="ECO:0000313" key="6">
    <source>
        <dbReference type="Proteomes" id="UP000023152"/>
    </source>
</evidence>
<dbReference type="EMBL" id="ASPP01027208">
    <property type="protein sequence ID" value="ETO06361.1"/>
    <property type="molecule type" value="Genomic_DNA"/>
</dbReference>
<keyword evidence="6" id="KW-1185">Reference proteome</keyword>
<keyword evidence="1" id="KW-0677">Repeat</keyword>
<proteinExistence type="predicted"/>
<feature type="signal peptide" evidence="4">
    <location>
        <begin position="1"/>
        <end position="24"/>
    </location>
</feature>
<keyword evidence="4" id="KW-0732">Signal</keyword>
<dbReference type="InterPro" id="IPR019734">
    <property type="entry name" value="TPR_rpt"/>
</dbReference>
<dbReference type="PANTHER" id="PTHR11242:SF0">
    <property type="entry name" value="TPR_REGION DOMAIN-CONTAINING PROTEIN"/>
    <property type="match status" value="1"/>
</dbReference>
<dbReference type="SMART" id="SM00028">
    <property type="entry name" value="TPR"/>
    <property type="match status" value="1"/>
</dbReference>
<evidence type="ECO:0000256" key="3">
    <source>
        <dbReference type="SAM" id="MobiDB-lite"/>
    </source>
</evidence>
<dbReference type="Gene3D" id="1.25.40.10">
    <property type="entry name" value="Tetratricopeptide repeat domain"/>
    <property type="match status" value="1"/>
</dbReference>